<name>A0A401THA9_CHIPU</name>
<feature type="non-terminal residue" evidence="1">
    <location>
        <position position="71"/>
    </location>
</feature>
<keyword evidence="2" id="KW-1185">Reference proteome</keyword>
<accession>A0A401THA9</accession>
<dbReference type="Proteomes" id="UP000287033">
    <property type="component" value="Unassembled WGS sequence"/>
</dbReference>
<gene>
    <name evidence="1" type="ORF">chiPu_0026239</name>
</gene>
<comment type="caution">
    <text evidence="1">The sequence shown here is derived from an EMBL/GenBank/DDBJ whole genome shotgun (WGS) entry which is preliminary data.</text>
</comment>
<sequence>MSCLKVTQGRPRVVGFKEETVRSQNQAPASVFHSLLEGERENEQIDRAVADPDSVRNFLLSCVLLRPDLGG</sequence>
<dbReference type="EMBL" id="BEZZ01075068">
    <property type="protein sequence ID" value="GCC42029.1"/>
    <property type="molecule type" value="Genomic_DNA"/>
</dbReference>
<dbReference type="AlphaFoldDB" id="A0A401THA9"/>
<evidence type="ECO:0000313" key="2">
    <source>
        <dbReference type="Proteomes" id="UP000287033"/>
    </source>
</evidence>
<protein>
    <submittedName>
        <fullName evidence="1">Uncharacterized protein</fullName>
    </submittedName>
</protein>
<organism evidence="1 2">
    <name type="scientific">Chiloscyllium punctatum</name>
    <name type="common">Brownbanded bambooshark</name>
    <name type="synonym">Hemiscyllium punctatum</name>
    <dbReference type="NCBI Taxonomy" id="137246"/>
    <lineage>
        <taxon>Eukaryota</taxon>
        <taxon>Metazoa</taxon>
        <taxon>Chordata</taxon>
        <taxon>Craniata</taxon>
        <taxon>Vertebrata</taxon>
        <taxon>Chondrichthyes</taxon>
        <taxon>Elasmobranchii</taxon>
        <taxon>Galeomorphii</taxon>
        <taxon>Galeoidea</taxon>
        <taxon>Orectolobiformes</taxon>
        <taxon>Hemiscylliidae</taxon>
        <taxon>Chiloscyllium</taxon>
    </lineage>
</organism>
<reference evidence="1 2" key="1">
    <citation type="journal article" date="2018" name="Nat. Ecol. Evol.">
        <title>Shark genomes provide insights into elasmobranch evolution and the origin of vertebrates.</title>
        <authorList>
            <person name="Hara Y"/>
            <person name="Yamaguchi K"/>
            <person name="Onimaru K"/>
            <person name="Kadota M"/>
            <person name="Koyanagi M"/>
            <person name="Keeley SD"/>
            <person name="Tatsumi K"/>
            <person name="Tanaka K"/>
            <person name="Motone F"/>
            <person name="Kageyama Y"/>
            <person name="Nozu R"/>
            <person name="Adachi N"/>
            <person name="Nishimura O"/>
            <person name="Nakagawa R"/>
            <person name="Tanegashima C"/>
            <person name="Kiyatake I"/>
            <person name="Matsumoto R"/>
            <person name="Murakumo K"/>
            <person name="Nishida K"/>
            <person name="Terakita A"/>
            <person name="Kuratani S"/>
            <person name="Sato K"/>
            <person name="Hyodo S Kuraku.S."/>
        </authorList>
    </citation>
    <scope>NUCLEOTIDE SEQUENCE [LARGE SCALE GENOMIC DNA]</scope>
</reference>
<proteinExistence type="predicted"/>
<evidence type="ECO:0000313" key="1">
    <source>
        <dbReference type="EMBL" id="GCC42029.1"/>
    </source>
</evidence>